<feature type="signal peptide" evidence="1">
    <location>
        <begin position="1"/>
        <end position="19"/>
    </location>
</feature>
<name>A0A419VUK2_9BACT</name>
<dbReference type="EMBL" id="RAPN01000006">
    <property type="protein sequence ID" value="RKD85142.1"/>
    <property type="molecule type" value="Genomic_DNA"/>
</dbReference>
<dbReference type="Gene3D" id="2.60.40.3620">
    <property type="match status" value="2"/>
</dbReference>
<dbReference type="RefSeq" id="WP_120275820.1">
    <property type="nucleotide sequence ID" value="NZ_RAPN01000006.1"/>
</dbReference>
<evidence type="ECO:0000313" key="3">
    <source>
        <dbReference type="EMBL" id="RKD85142.1"/>
    </source>
</evidence>
<dbReference type="OrthoDB" id="975117at2"/>
<dbReference type="Pfam" id="PF14292">
    <property type="entry name" value="SusE"/>
    <property type="match status" value="1"/>
</dbReference>
<dbReference type="InterPro" id="IPR025970">
    <property type="entry name" value="SusE"/>
</dbReference>
<keyword evidence="4" id="KW-1185">Reference proteome</keyword>
<evidence type="ECO:0000259" key="2">
    <source>
        <dbReference type="Pfam" id="PF14292"/>
    </source>
</evidence>
<organism evidence="3 4">
    <name type="scientific">Mangrovibacterium diazotrophicum</name>
    <dbReference type="NCBI Taxonomy" id="1261403"/>
    <lineage>
        <taxon>Bacteria</taxon>
        <taxon>Pseudomonadati</taxon>
        <taxon>Bacteroidota</taxon>
        <taxon>Bacteroidia</taxon>
        <taxon>Marinilabiliales</taxon>
        <taxon>Prolixibacteraceae</taxon>
        <taxon>Mangrovibacterium</taxon>
    </lineage>
</organism>
<accession>A0A419VUK2</accession>
<evidence type="ECO:0000313" key="4">
    <source>
        <dbReference type="Proteomes" id="UP000283387"/>
    </source>
</evidence>
<keyword evidence="1" id="KW-0732">Signal</keyword>
<comment type="caution">
    <text evidence="3">The sequence shown here is derived from an EMBL/GenBank/DDBJ whole genome shotgun (WGS) entry which is preliminary data.</text>
</comment>
<protein>
    <submittedName>
        <fullName evidence="3">Uncharacterized protein DUF5019</fullName>
    </submittedName>
</protein>
<dbReference type="Proteomes" id="UP000283387">
    <property type="component" value="Unassembled WGS sequence"/>
</dbReference>
<evidence type="ECO:0000256" key="1">
    <source>
        <dbReference type="SAM" id="SignalP"/>
    </source>
</evidence>
<reference evidence="3 4" key="1">
    <citation type="submission" date="2018-09" db="EMBL/GenBank/DDBJ databases">
        <title>Genomic Encyclopedia of Archaeal and Bacterial Type Strains, Phase II (KMG-II): from individual species to whole genera.</title>
        <authorList>
            <person name="Goeker M."/>
        </authorList>
    </citation>
    <scope>NUCLEOTIDE SEQUENCE [LARGE SCALE GENOMIC DNA]</scope>
    <source>
        <strain evidence="3 4">DSM 27148</strain>
    </source>
</reference>
<gene>
    <name evidence="3" type="ORF">BC643_4661</name>
</gene>
<feature type="domain" description="SusE outer membrane protein" evidence="2">
    <location>
        <begin position="22"/>
        <end position="126"/>
    </location>
</feature>
<dbReference type="AlphaFoldDB" id="A0A419VUK2"/>
<dbReference type="PROSITE" id="PS51257">
    <property type="entry name" value="PROKAR_LIPOPROTEIN"/>
    <property type="match status" value="1"/>
</dbReference>
<sequence>MRKLIHLFIIALAVGLLSSCEDTDLVTIDTTTSSAPELSQIPSIELSMDNADDALAFSWTAADYDIALAVTYQLQIAASGTDFAEPYNLYSGTGLSTSVTVSTLNTAILNKLALDPETETSIDFRVVSTVSTAVDNLTSSTQSATVTPYATEFPPIYMIGAATGGWDTSLAVEVPSSSPSVYTAVWKFIQNEAFRFFAQQDWSPTSYNYPYFSAGSVSSLLEDAMDGDNNFKFVGETGYYRVTVNLKTLTVEMESVAEPIMYMTGAGIGGWDQPGTGASIKMTFVKENVWKATATFVSGEAWRFFAQADWSPTSYNYPYFADGTVAAMFENAGDGDSNFKNKSAGTYVITLDLNELSVTVAAP</sequence>
<feature type="chain" id="PRO_5019089816" evidence="1">
    <location>
        <begin position="20"/>
        <end position="363"/>
    </location>
</feature>
<proteinExistence type="predicted"/>